<dbReference type="SUPFAM" id="SSF48452">
    <property type="entry name" value="TPR-like"/>
    <property type="match status" value="3"/>
</dbReference>
<proteinExistence type="predicted"/>
<dbReference type="Pfam" id="PF12770">
    <property type="entry name" value="CHAT"/>
    <property type="match status" value="1"/>
</dbReference>
<evidence type="ECO:0000259" key="2">
    <source>
        <dbReference type="Pfam" id="PF12770"/>
    </source>
</evidence>
<keyword evidence="1" id="KW-0732">Signal</keyword>
<feature type="signal peptide" evidence="1">
    <location>
        <begin position="1"/>
        <end position="25"/>
    </location>
</feature>
<dbReference type="EMBL" id="LXQE01000164">
    <property type="protein sequence ID" value="RCJ32601.1"/>
    <property type="molecule type" value="Genomic_DNA"/>
</dbReference>
<dbReference type="InterPro" id="IPR011990">
    <property type="entry name" value="TPR-like_helical_dom_sf"/>
</dbReference>
<dbReference type="SMART" id="SM00028">
    <property type="entry name" value="TPR"/>
    <property type="match status" value="8"/>
</dbReference>
<evidence type="ECO:0000313" key="3">
    <source>
        <dbReference type="EMBL" id="RCJ32601.1"/>
    </source>
</evidence>
<evidence type="ECO:0000313" key="4">
    <source>
        <dbReference type="Proteomes" id="UP000252085"/>
    </source>
</evidence>
<comment type="caution">
    <text evidence="3">The sequence shown here is derived from an EMBL/GenBank/DDBJ whole genome shotgun (WGS) entry which is preliminary data.</text>
</comment>
<feature type="domain" description="CHAT" evidence="2">
    <location>
        <begin position="607"/>
        <end position="880"/>
    </location>
</feature>
<protein>
    <recommendedName>
        <fullName evidence="2">CHAT domain-containing protein</fullName>
    </recommendedName>
</protein>
<dbReference type="PANTHER" id="PTHR10098:SF112">
    <property type="entry name" value="SLR0380 PROTEIN"/>
    <property type="match status" value="1"/>
</dbReference>
<reference evidence="3 4" key="1">
    <citation type="submission" date="2016-04" db="EMBL/GenBank/DDBJ databases">
        <authorList>
            <person name="Evans L.H."/>
            <person name="Alamgir A."/>
            <person name="Owens N."/>
            <person name="Weber N.D."/>
            <person name="Virtaneva K."/>
            <person name="Barbian K."/>
            <person name="Babar A."/>
            <person name="Rosenke K."/>
        </authorList>
    </citation>
    <scope>NUCLEOTIDE SEQUENCE [LARGE SCALE GENOMIC DNA]</scope>
    <source>
        <strain evidence="3">NIES-2108</strain>
    </source>
</reference>
<accession>A0A367R9M8</accession>
<dbReference type="PANTHER" id="PTHR10098">
    <property type="entry name" value="RAPSYN-RELATED"/>
    <property type="match status" value="1"/>
</dbReference>
<organism evidence="3 4">
    <name type="scientific">Nostoc punctiforme NIES-2108</name>
    <dbReference type="NCBI Taxonomy" id="1356359"/>
    <lineage>
        <taxon>Bacteria</taxon>
        <taxon>Bacillati</taxon>
        <taxon>Cyanobacteriota</taxon>
        <taxon>Cyanophyceae</taxon>
        <taxon>Nostocales</taxon>
        <taxon>Nostocaceae</taxon>
        <taxon>Nostoc</taxon>
    </lineage>
</organism>
<gene>
    <name evidence="3" type="ORF">A6769_27390</name>
</gene>
<dbReference type="Pfam" id="PF13424">
    <property type="entry name" value="TPR_12"/>
    <property type="match status" value="1"/>
</dbReference>
<dbReference type="InterPro" id="IPR024983">
    <property type="entry name" value="CHAT_dom"/>
</dbReference>
<dbReference type="Proteomes" id="UP000252085">
    <property type="component" value="Unassembled WGS sequence"/>
</dbReference>
<dbReference type="InterPro" id="IPR019734">
    <property type="entry name" value="TPR_rpt"/>
</dbReference>
<dbReference type="Gene3D" id="1.25.40.10">
    <property type="entry name" value="Tetratricopeptide repeat domain"/>
    <property type="match status" value="3"/>
</dbReference>
<evidence type="ECO:0000256" key="1">
    <source>
        <dbReference type="SAM" id="SignalP"/>
    </source>
</evidence>
<feature type="chain" id="PRO_5017083744" description="CHAT domain-containing protein" evidence="1">
    <location>
        <begin position="26"/>
        <end position="882"/>
    </location>
</feature>
<dbReference type="AlphaFoldDB" id="A0A367R9M8"/>
<name>A0A367R9M8_NOSPU</name>
<sequence>MTTHKLHLLILAAIAFLIAISPVIAQVPNTAPIIQTQNQGLQLAVKAKSLYQAGKWKEAADIWQKTANAFATAGDKTNQAMALSNLSLTYQQLGNWQAAQQAITTSLNLLKTSGQSQQRILAQTLEIQGKLQLATGQATAALETWQKSATIYTQISDQNGQVQSLINQAQAFQALGLYNRALTTLNEVNQNLQQQPNSPLKVTALLSLGNNLSVAGDLKQAQQILQQSWEVAQTLQLSQDQSTILLSLGNVARAQKNIPAAINYYQQAQKTASPLVQVQAQLNHLNILVETKQWQQAQALWPPILTQLNNLPSSRSSIYAQINLAQSLMCLKQSTVVKPEFSSPIVQQCIASKEAENKLLSNSQDLTDITPEWSDIERLLTTASEKASTLQDKRAEAYALGYRGGLYQQTQRLTDANKFTRQALNLALTADTRDIAYRWQWQLGRIAKALGDSQQAVSNYTIAFKNLQSLRSDLVATNPDIQFSFRESVEPVYRELVDLLLKQKQPNLILTREVIESLQLAELDDFFREACVTAEPKQIDEIVEKANPRTAVFYAFFLPNSLEVILKLPGEDLQHHSTPLNIKVAKNTIAKLQQALPQVDRAKDVQILSQEVYKWLIAPTQERLNRSNVNTLVFVLDGGLRNIPMGVLYDGQKYLVEKYAIALTPGLQLINPRERAKIQLNALTAGVSEQRKVEGLEFNKLENVEPELQEVKSQVRDSEELLNQQFTKNNLERQINKGGFSVVHLATHGQFSSDPDKTFLLLWDKLLKARDLNNLLRSTDTEQASKTVELLVLSACQTASGDDRAALGLAGVAVRAGARSTIASLWPVNDESTSLLMKRFYQELANPNITKAQALQRAQIALLNQKDEPYHWAPYTLVGNWL</sequence>